<dbReference type="PROSITE" id="PS00683">
    <property type="entry name" value="RHODANESE_2"/>
    <property type="match status" value="1"/>
</dbReference>
<protein>
    <recommendedName>
        <fullName evidence="3">Sulfurtransferase</fullName>
    </recommendedName>
</protein>
<keyword evidence="6" id="KW-1185">Reference proteome</keyword>
<dbReference type="PANTHER" id="PTHR11364:SF27">
    <property type="entry name" value="SULFURTRANSFERASE"/>
    <property type="match status" value="1"/>
</dbReference>
<feature type="domain" description="Rhodanese" evidence="4">
    <location>
        <begin position="43"/>
        <end position="163"/>
    </location>
</feature>
<reference evidence="5 6" key="1">
    <citation type="journal article" date="2019" name="Sci. Rep.">
        <title>Comparative genomics of chytrid fungi reveal insights into the obligate biotrophic and pathogenic lifestyle of Synchytrium endobioticum.</title>
        <authorList>
            <person name="van de Vossenberg B.T.L.H."/>
            <person name="Warris S."/>
            <person name="Nguyen H.D.T."/>
            <person name="van Gent-Pelzer M.P.E."/>
            <person name="Joly D.L."/>
            <person name="van de Geest H.C."/>
            <person name="Bonants P.J.M."/>
            <person name="Smith D.S."/>
            <person name="Levesque C.A."/>
            <person name="van der Lee T.A.J."/>
        </authorList>
    </citation>
    <scope>NUCLEOTIDE SEQUENCE [LARGE SCALE GENOMIC DNA]</scope>
    <source>
        <strain evidence="5 6">MB42</strain>
    </source>
</reference>
<dbReference type="FunFam" id="3.40.250.10:FF:000015">
    <property type="entry name" value="Sulfurtransferase"/>
    <property type="match status" value="1"/>
</dbReference>
<dbReference type="VEuPathDB" id="FungiDB:SeMB42_g04106"/>
<accession>A0A507D0V6</accession>
<evidence type="ECO:0000313" key="6">
    <source>
        <dbReference type="Proteomes" id="UP000317494"/>
    </source>
</evidence>
<feature type="domain" description="Rhodanese" evidence="4">
    <location>
        <begin position="198"/>
        <end position="318"/>
    </location>
</feature>
<evidence type="ECO:0000259" key="4">
    <source>
        <dbReference type="PROSITE" id="PS50206"/>
    </source>
</evidence>
<gene>
    <name evidence="5" type="primary">TUM1</name>
    <name evidence="5" type="ORF">SeMB42_g04106</name>
</gene>
<dbReference type="SUPFAM" id="SSF52821">
    <property type="entry name" value="Rhodanese/Cell cycle control phosphatase"/>
    <property type="match status" value="2"/>
</dbReference>
<dbReference type="PROSITE" id="PS50206">
    <property type="entry name" value="RHODANESE_3"/>
    <property type="match status" value="2"/>
</dbReference>
<comment type="caution">
    <text evidence="5">The sequence shown here is derived from an EMBL/GenBank/DDBJ whole genome shotgun (WGS) entry which is preliminary data.</text>
</comment>
<dbReference type="AlphaFoldDB" id="A0A507D0V6"/>
<dbReference type="GO" id="GO:0005739">
    <property type="term" value="C:mitochondrion"/>
    <property type="evidence" value="ECO:0007669"/>
    <property type="project" value="TreeGrafter"/>
</dbReference>
<evidence type="ECO:0000256" key="1">
    <source>
        <dbReference type="ARBA" id="ARBA00022679"/>
    </source>
</evidence>
<sequence length="321" mass="35761">MATSRRFLTSIMFQVNKTRAHSSSASKSVSPLVSTSWLAENLDSSNVTVVDATWFLNPPGTIPRNGQKEYNDNRIPNARYFDLDAIANQNTKLPHMLPTAEEFSKHVGNMGISNSDHVVVYDSLGLFSSPRAWWTFRAFGHDAVSVLDGGFPKWLNENHPVETSAPKEFEPKPYQATYRPDMVIDFKNMFQHVSDFTNPANGIVIDARPAPRFAGTAPDPREHLGVQPGHIPSSINLPFMNLVDQETGEMLPPEKIKQILRDLRVDTESYRPIITTCGSGTTAAIINLALAVLGRMNNVILYDGSWTEWGMNSKTPKSVFR</sequence>
<dbReference type="InterPro" id="IPR001763">
    <property type="entry name" value="Rhodanese-like_dom"/>
</dbReference>
<evidence type="ECO:0000256" key="2">
    <source>
        <dbReference type="ARBA" id="ARBA00022737"/>
    </source>
</evidence>
<proteinExistence type="predicted"/>
<keyword evidence="1 3" id="KW-0808">Transferase</keyword>
<dbReference type="CDD" id="cd01449">
    <property type="entry name" value="TST_Repeat_2"/>
    <property type="match status" value="1"/>
</dbReference>
<dbReference type="GO" id="GO:0004792">
    <property type="term" value="F:thiosulfate-cyanide sulfurtransferase activity"/>
    <property type="evidence" value="ECO:0007669"/>
    <property type="project" value="InterPro"/>
</dbReference>
<dbReference type="EMBL" id="QEAN01000160">
    <property type="protein sequence ID" value="TPX45073.1"/>
    <property type="molecule type" value="Genomic_DNA"/>
</dbReference>
<evidence type="ECO:0000256" key="3">
    <source>
        <dbReference type="RuleBase" id="RU000507"/>
    </source>
</evidence>
<dbReference type="Pfam" id="PF00581">
    <property type="entry name" value="Rhodanese"/>
    <property type="match status" value="2"/>
</dbReference>
<dbReference type="Proteomes" id="UP000317494">
    <property type="component" value="Unassembled WGS sequence"/>
</dbReference>
<organism evidence="5 6">
    <name type="scientific">Synchytrium endobioticum</name>
    <dbReference type="NCBI Taxonomy" id="286115"/>
    <lineage>
        <taxon>Eukaryota</taxon>
        <taxon>Fungi</taxon>
        <taxon>Fungi incertae sedis</taxon>
        <taxon>Chytridiomycota</taxon>
        <taxon>Chytridiomycota incertae sedis</taxon>
        <taxon>Chytridiomycetes</taxon>
        <taxon>Synchytriales</taxon>
        <taxon>Synchytriaceae</taxon>
        <taxon>Synchytrium</taxon>
    </lineage>
</organism>
<dbReference type="InterPro" id="IPR045078">
    <property type="entry name" value="TST/MPST-like"/>
</dbReference>
<dbReference type="Gene3D" id="3.40.250.10">
    <property type="entry name" value="Rhodanese-like domain"/>
    <property type="match status" value="2"/>
</dbReference>
<dbReference type="SMART" id="SM00450">
    <property type="entry name" value="RHOD"/>
    <property type="match status" value="2"/>
</dbReference>
<dbReference type="InterPro" id="IPR036873">
    <property type="entry name" value="Rhodanese-like_dom_sf"/>
</dbReference>
<dbReference type="CDD" id="cd01448">
    <property type="entry name" value="TST_Repeat_1"/>
    <property type="match status" value="1"/>
</dbReference>
<dbReference type="PANTHER" id="PTHR11364">
    <property type="entry name" value="THIOSULFATE SULFERTANSFERASE"/>
    <property type="match status" value="1"/>
</dbReference>
<dbReference type="STRING" id="286115.A0A507D0V6"/>
<evidence type="ECO:0000313" key="5">
    <source>
        <dbReference type="EMBL" id="TPX45073.1"/>
    </source>
</evidence>
<keyword evidence="2" id="KW-0677">Repeat</keyword>
<name>A0A507D0V6_9FUNG</name>
<dbReference type="InterPro" id="IPR001307">
    <property type="entry name" value="Thiosulphate_STrfase_CS"/>
</dbReference>